<sequence>MHRLLLFIVITLVPLLVCGQQVTRPIGSFSSDSVKIGVPITYTLVHRHADTLEIILPGSNYNFAPFELVRNDFYPTNTRNGISTDSAVYTLRTFDTAPRQALSLPVFVLQGKDTIRVEGDSSQVILQQLVNKIDTPLRLKSQTELMPVAERFNWPVLLLWVVVGTLVSGLIWLLFGQTIKTKYKLYRLRKDHLYFTSRYNAHVDRFVKTGVSQSMEKAVSLWKNYLTKLERSAINSFTTKEIVEYYDNNEEVNNALRLCDKAIYGNVNTEAEADTKDALQLLRRFAKTRYKAQREITKNAKNNRRHAGLAEPGVVQS</sequence>
<feature type="region of interest" description="Disordered" evidence="1">
    <location>
        <begin position="296"/>
        <end position="317"/>
    </location>
</feature>
<name>A0A6B3LW34_9BACT</name>
<dbReference type="RefSeq" id="WP_163914492.1">
    <property type="nucleotide sequence ID" value="NZ_JAAGWD010000003.1"/>
</dbReference>
<reference evidence="3 4" key="1">
    <citation type="submission" date="2020-02" db="EMBL/GenBank/DDBJ databases">
        <authorList>
            <person name="Kim M.K."/>
        </authorList>
    </citation>
    <scope>NUCLEOTIDE SEQUENCE [LARGE SCALE GENOMIC DNA]</scope>
    <source>
        <strain evidence="3 4">BT327</strain>
    </source>
</reference>
<evidence type="ECO:0000256" key="2">
    <source>
        <dbReference type="SAM" id="Phobius"/>
    </source>
</evidence>
<gene>
    <name evidence="3" type="ORF">GXP69_08850</name>
</gene>
<proteinExistence type="predicted"/>
<protein>
    <recommendedName>
        <fullName evidence="5">DUF4381 domain-containing protein</fullName>
    </recommendedName>
</protein>
<organism evidence="3 4">
    <name type="scientific">Pontibacter burrus</name>
    <dbReference type="NCBI Taxonomy" id="2704466"/>
    <lineage>
        <taxon>Bacteria</taxon>
        <taxon>Pseudomonadati</taxon>
        <taxon>Bacteroidota</taxon>
        <taxon>Cytophagia</taxon>
        <taxon>Cytophagales</taxon>
        <taxon>Hymenobacteraceae</taxon>
        <taxon>Pontibacter</taxon>
    </lineage>
</organism>
<keyword evidence="2" id="KW-1133">Transmembrane helix</keyword>
<keyword evidence="4" id="KW-1185">Reference proteome</keyword>
<evidence type="ECO:0000313" key="3">
    <source>
        <dbReference type="EMBL" id="NEM97800.1"/>
    </source>
</evidence>
<keyword evidence="2" id="KW-0812">Transmembrane</keyword>
<dbReference type="Proteomes" id="UP000474777">
    <property type="component" value="Unassembled WGS sequence"/>
</dbReference>
<feature type="transmembrane region" description="Helical" evidence="2">
    <location>
        <begin position="152"/>
        <end position="175"/>
    </location>
</feature>
<keyword evidence="2" id="KW-0472">Membrane</keyword>
<accession>A0A6B3LW34</accession>
<evidence type="ECO:0008006" key="5">
    <source>
        <dbReference type="Google" id="ProtNLM"/>
    </source>
</evidence>
<evidence type="ECO:0000313" key="4">
    <source>
        <dbReference type="Proteomes" id="UP000474777"/>
    </source>
</evidence>
<comment type="caution">
    <text evidence="3">The sequence shown here is derived from an EMBL/GenBank/DDBJ whole genome shotgun (WGS) entry which is preliminary data.</text>
</comment>
<dbReference type="EMBL" id="JAAGWD010000003">
    <property type="protein sequence ID" value="NEM97800.1"/>
    <property type="molecule type" value="Genomic_DNA"/>
</dbReference>
<dbReference type="AlphaFoldDB" id="A0A6B3LW34"/>
<evidence type="ECO:0000256" key="1">
    <source>
        <dbReference type="SAM" id="MobiDB-lite"/>
    </source>
</evidence>